<keyword evidence="2" id="KW-1185">Reference proteome</keyword>
<accession>A0A9N8ZI17</accession>
<protein>
    <submittedName>
        <fullName evidence="1">12042_t:CDS:1</fullName>
    </submittedName>
</protein>
<gene>
    <name evidence="1" type="ORF">FMOSSE_LOCUS3809</name>
</gene>
<dbReference type="AlphaFoldDB" id="A0A9N8ZI17"/>
<sequence>MVVVNEKDRIITIEESKENSTTDSQRTLIQYQSKDSITLLFLKALNK</sequence>
<organism evidence="1 2">
    <name type="scientific">Funneliformis mosseae</name>
    <name type="common">Endomycorrhizal fungus</name>
    <name type="synonym">Glomus mosseae</name>
    <dbReference type="NCBI Taxonomy" id="27381"/>
    <lineage>
        <taxon>Eukaryota</taxon>
        <taxon>Fungi</taxon>
        <taxon>Fungi incertae sedis</taxon>
        <taxon>Mucoromycota</taxon>
        <taxon>Glomeromycotina</taxon>
        <taxon>Glomeromycetes</taxon>
        <taxon>Glomerales</taxon>
        <taxon>Glomeraceae</taxon>
        <taxon>Funneliformis</taxon>
    </lineage>
</organism>
<comment type="caution">
    <text evidence="1">The sequence shown here is derived from an EMBL/GenBank/DDBJ whole genome shotgun (WGS) entry which is preliminary data.</text>
</comment>
<reference evidence="1" key="1">
    <citation type="submission" date="2021-06" db="EMBL/GenBank/DDBJ databases">
        <authorList>
            <person name="Kallberg Y."/>
            <person name="Tangrot J."/>
            <person name="Rosling A."/>
        </authorList>
    </citation>
    <scope>NUCLEOTIDE SEQUENCE</scope>
    <source>
        <strain evidence="1">87-6 pot B 2015</strain>
    </source>
</reference>
<dbReference type="Proteomes" id="UP000789375">
    <property type="component" value="Unassembled WGS sequence"/>
</dbReference>
<evidence type="ECO:0000313" key="1">
    <source>
        <dbReference type="EMBL" id="CAG8496528.1"/>
    </source>
</evidence>
<dbReference type="EMBL" id="CAJVPP010000598">
    <property type="protein sequence ID" value="CAG8496528.1"/>
    <property type="molecule type" value="Genomic_DNA"/>
</dbReference>
<proteinExistence type="predicted"/>
<evidence type="ECO:0000313" key="2">
    <source>
        <dbReference type="Proteomes" id="UP000789375"/>
    </source>
</evidence>
<name>A0A9N8ZI17_FUNMO</name>